<dbReference type="AlphaFoldDB" id="A0AAD5SRC6"/>
<sequence>MPTKLAPLSACITTTYKPLTIRLLSTSHINRAVCVYPGLSKATPMHSPKNTVYHYATGFCTTTAFLITVFLIRRDALIMCESTVESKPNATTSQTSATDISRRFSSPIFQGIPVAATLLMHQAAKIFDAQFAGILEMSPVFLLPEFVPPSDIYAKSFAERAVESALASSTRATNEVASVENEFGYQESGGFFGSWATAVEVKVPVFEKLPEEEESRLGSAGIRKKPVGSLIMKGKCTYGCAVVKLMNLQVRKLDGDLVWEKQIK</sequence>
<organism evidence="2 3">
    <name type="scientific">Physocladia obscura</name>
    <dbReference type="NCBI Taxonomy" id="109957"/>
    <lineage>
        <taxon>Eukaryota</taxon>
        <taxon>Fungi</taxon>
        <taxon>Fungi incertae sedis</taxon>
        <taxon>Chytridiomycota</taxon>
        <taxon>Chytridiomycota incertae sedis</taxon>
        <taxon>Chytridiomycetes</taxon>
        <taxon>Chytridiales</taxon>
        <taxon>Chytriomycetaceae</taxon>
        <taxon>Physocladia</taxon>
    </lineage>
</organism>
<protein>
    <submittedName>
        <fullName evidence="2">Uncharacterized protein</fullName>
    </submittedName>
</protein>
<keyword evidence="1" id="KW-0472">Membrane</keyword>
<evidence type="ECO:0000313" key="3">
    <source>
        <dbReference type="Proteomes" id="UP001211907"/>
    </source>
</evidence>
<reference evidence="2" key="1">
    <citation type="submission" date="2020-05" db="EMBL/GenBank/DDBJ databases">
        <title>Phylogenomic resolution of chytrid fungi.</title>
        <authorList>
            <person name="Stajich J.E."/>
            <person name="Amses K."/>
            <person name="Simmons R."/>
            <person name="Seto K."/>
            <person name="Myers J."/>
            <person name="Bonds A."/>
            <person name="Quandt C.A."/>
            <person name="Barry K."/>
            <person name="Liu P."/>
            <person name="Grigoriev I."/>
            <person name="Longcore J.E."/>
            <person name="James T.Y."/>
        </authorList>
    </citation>
    <scope>NUCLEOTIDE SEQUENCE</scope>
    <source>
        <strain evidence="2">JEL0513</strain>
    </source>
</reference>
<comment type="caution">
    <text evidence="2">The sequence shown here is derived from an EMBL/GenBank/DDBJ whole genome shotgun (WGS) entry which is preliminary data.</text>
</comment>
<accession>A0AAD5SRC6</accession>
<dbReference type="EMBL" id="JADGJH010002664">
    <property type="protein sequence ID" value="KAJ3095809.1"/>
    <property type="molecule type" value="Genomic_DNA"/>
</dbReference>
<feature type="transmembrane region" description="Helical" evidence="1">
    <location>
        <begin position="52"/>
        <end position="72"/>
    </location>
</feature>
<gene>
    <name evidence="2" type="ORF">HK100_005727</name>
</gene>
<keyword evidence="1" id="KW-0812">Transmembrane</keyword>
<keyword evidence="1" id="KW-1133">Transmembrane helix</keyword>
<evidence type="ECO:0000256" key="1">
    <source>
        <dbReference type="SAM" id="Phobius"/>
    </source>
</evidence>
<proteinExistence type="predicted"/>
<evidence type="ECO:0000313" key="2">
    <source>
        <dbReference type="EMBL" id="KAJ3095809.1"/>
    </source>
</evidence>
<keyword evidence="3" id="KW-1185">Reference proteome</keyword>
<name>A0AAD5SRC6_9FUNG</name>
<dbReference type="Proteomes" id="UP001211907">
    <property type="component" value="Unassembled WGS sequence"/>
</dbReference>